<evidence type="ECO:0000256" key="5">
    <source>
        <dbReference type="ARBA" id="ARBA00023274"/>
    </source>
</evidence>
<keyword evidence="4 7" id="KW-0689">Ribosomal protein</keyword>
<keyword evidence="2 7" id="KW-0699">rRNA-binding</keyword>
<accession>A0A6J4V2P2</accession>
<evidence type="ECO:0000256" key="3">
    <source>
        <dbReference type="ARBA" id="ARBA00022884"/>
    </source>
</evidence>
<sequence length="114" mass="12994">MEVTASIQRVRVSPRKARLVVDAVRGKRVLDAIAIARFLPQKTAVELERLLKSVAANAENNYDLDPEDLWIKAIYADDGPQLKRFKPKARGRVGRIIRRSCSITVIAEDRQERR</sequence>
<dbReference type="InterPro" id="IPR036394">
    <property type="entry name" value="Ribosomal_uL22_sf"/>
</dbReference>
<evidence type="ECO:0000256" key="4">
    <source>
        <dbReference type="ARBA" id="ARBA00022980"/>
    </source>
</evidence>
<evidence type="ECO:0000256" key="2">
    <source>
        <dbReference type="ARBA" id="ARBA00022730"/>
    </source>
</evidence>
<dbReference type="InterPro" id="IPR005727">
    <property type="entry name" value="Ribosomal_uL22_bac/chlpt-type"/>
</dbReference>
<dbReference type="GO" id="GO:0006412">
    <property type="term" value="P:translation"/>
    <property type="evidence" value="ECO:0007669"/>
    <property type="project" value="UniProtKB-UniRule"/>
</dbReference>
<evidence type="ECO:0000256" key="8">
    <source>
        <dbReference type="RuleBase" id="RU004005"/>
    </source>
</evidence>
<comment type="function">
    <text evidence="7">The globular domain of the protein is located near the polypeptide exit tunnel on the outside of the subunit, while an extended beta-hairpin is found that lines the wall of the exit tunnel in the center of the 70S ribosome.</text>
</comment>
<dbReference type="CDD" id="cd00336">
    <property type="entry name" value="Ribosomal_L22"/>
    <property type="match status" value="1"/>
</dbReference>
<dbReference type="NCBIfam" id="TIGR01044">
    <property type="entry name" value="rplV_bact"/>
    <property type="match status" value="1"/>
</dbReference>
<name>A0A6J4V2P2_9BACT</name>
<dbReference type="Pfam" id="PF00237">
    <property type="entry name" value="Ribosomal_L22"/>
    <property type="match status" value="1"/>
</dbReference>
<organism evidence="11">
    <name type="scientific">uncultured Thermomicrobiales bacterium</name>
    <dbReference type="NCBI Taxonomy" id="1645740"/>
    <lineage>
        <taxon>Bacteria</taxon>
        <taxon>Pseudomonadati</taxon>
        <taxon>Thermomicrobiota</taxon>
        <taxon>Thermomicrobia</taxon>
        <taxon>Thermomicrobiales</taxon>
        <taxon>environmental samples</taxon>
    </lineage>
</organism>
<proteinExistence type="inferred from homology"/>
<evidence type="ECO:0000256" key="1">
    <source>
        <dbReference type="ARBA" id="ARBA00009451"/>
    </source>
</evidence>
<evidence type="ECO:0000256" key="7">
    <source>
        <dbReference type="HAMAP-Rule" id="MF_01331"/>
    </source>
</evidence>
<evidence type="ECO:0000313" key="11">
    <source>
        <dbReference type="EMBL" id="CAA9567257.1"/>
    </source>
</evidence>
<comment type="function">
    <text evidence="7 10">This protein binds specifically to 23S rRNA; its binding is stimulated by other ribosomal proteins, e.g., L4, L17, and L20. It is important during the early stages of 50S assembly. It makes multiple contacts with different domains of the 23S rRNA in the assembled 50S subunit and ribosome.</text>
</comment>
<dbReference type="Gene3D" id="3.90.470.10">
    <property type="entry name" value="Ribosomal protein L22/L17"/>
    <property type="match status" value="1"/>
</dbReference>
<comment type="subunit">
    <text evidence="7 9">Part of the 50S ribosomal subunit.</text>
</comment>
<keyword evidence="5 7" id="KW-0687">Ribonucleoprotein</keyword>
<dbReference type="GO" id="GO:0019843">
    <property type="term" value="F:rRNA binding"/>
    <property type="evidence" value="ECO:0007669"/>
    <property type="project" value="UniProtKB-UniRule"/>
</dbReference>
<dbReference type="PANTHER" id="PTHR13501">
    <property type="entry name" value="CHLOROPLAST 50S RIBOSOMAL PROTEIN L22-RELATED"/>
    <property type="match status" value="1"/>
</dbReference>
<dbReference type="InterPro" id="IPR047867">
    <property type="entry name" value="Ribosomal_uL22_bac/org-type"/>
</dbReference>
<keyword evidence="3 7" id="KW-0694">RNA-binding</keyword>
<dbReference type="InterPro" id="IPR001063">
    <property type="entry name" value="Ribosomal_uL22"/>
</dbReference>
<comment type="similarity">
    <text evidence="1 7 8">Belongs to the universal ribosomal protein uL22 family.</text>
</comment>
<reference evidence="11" key="1">
    <citation type="submission" date="2020-02" db="EMBL/GenBank/DDBJ databases">
        <authorList>
            <person name="Meier V. D."/>
        </authorList>
    </citation>
    <scope>NUCLEOTIDE SEQUENCE</scope>
    <source>
        <strain evidence="11">AVDCRST_MAG49</strain>
    </source>
</reference>
<dbReference type="EMBL" id="CADCWG010000214">
    <property type="protein sequence ID" value="CAA9567257.1"/>
    <property type="molecule type" value="Genomic_DNA"/>
</dbReference>
<protein>
    <recommendedName>
        <fullName evidence="6 7">Large ribosomal subunit protein uL22</fullName>
    </recommendedName>
</protein>
<gene>
    <name evidence="7" type="primary">rplV</name>
    <name evidence="11" type="ORF">AVDCRST_MAG49-3243</name>
</gene>
<evidence type="ECO:0000256" key="10">
    <source>
        <dbReference type="RuleBase" id="RU004008"/>
    </source>
</evidence>
<dbReference type="GO" id="GO:0003735">
    <property type="term" value="F:structural constituent of ribosome"/>
    <property type="evidence" value="ECO:0007669"/>
    <property type="project" value="InterPro"/>
</dbReference>
<dbReference type="AlphaFoldDB" id="A0A6J4V2P2"/>
<dbReference type="SUPFAM" id="SSF54843">
    <property type="entry name" value="Ribosomal protein L22"/>
    <property type="match status" value="1"/>
</dbReference>
<evidence type="ECO:0000256" key="6">
    <source>
        <dbReference type="ARBA" id="ARBA00035207"/>
    </source>
</evidence>
<dbReference type="PANTHER" id="PTHR13501:SF8">
    <property type="entry name" value="LARGE RIBOSOMAL SUBUNIT PROTEIN UL22M"/>
    <property type="match status" value="1"/>
</dbReference>
<dbReference type="HAMAP" id="MF_01331_B">
    <property type="entry name" value="Ribosomal_uL22_B"/>
    <property type="match status" value="1"/>
</dbReference>
<evidence type="ECO:0000256" key="9">
    <source>
        <dbReference type="RuleBase" id="RU004006"/>
    </source>
</evidence>
<dbReference type="GO" id="GO:0022625">
    <property type="term" value="C:cytosolic large ribosomal subunit"/>
    <property type="evidence" value="ECO:0007669"/>
    <property type="project" value="TreeGrafter"/>
</dbReference>